<dbReference type="Gene3D" id="3.50.50.60">
    <property type="entry name" value="FAD/NAD(P)-binding domain"/>
    <property type="match status" value="2"/>
</dbReference>
<keyword evidence="5" id="KW-0560">Oxidoreductase</keyword>
<evidence type="ECO:0000256" key="3">
    <source>
        <dbReference type="ARBA" id="ARBA00022630"/>
    </source>
</evidence>
<feature type="domain" description="Glucose-methanol-choline oxidoreductase C-terminal" evidence="7">
    <location>
        <begin position="397"/>
        <end position="516"/>
    </location>
</feature>
<name>A0A328A922_9CAUL</name>
<sequence>MQLTSALRSAARRASGDALSRPHTFDAIVIGAGAAGGLAAELLTRRGLEVLVLDAGHWPGALRWAAGKAVSTVANPDALPFLPPGLLYKGRRALRLLGGLRQPVQTDCYAWERAPTAFVDDIDCPYSTPPGRPFVWIRARTLGGRVVVPGHGRQYFRFGPADFASADGESPPWPLQPGELDRWYAVAERRLHLSGRREGAPWLPDSEISRELEPLPAEQDLMDRISARWPDAWPVLGRFAPPPDTLATAAETGRLALRQGAVVHGIKTDPAGRVRAVQWIDALTGERLEASAPVVFLCASCLESTRILMMSGLGGPSGALGRYLMDHVTIKVDGVGGRLPGPEAVRMEDGRNVYLPRFDARMGERDSSRGFGVQVYRTSIGGGRSFFTAVAFSEMLPRARNHVRLDPIRKDRWGLPVLHIDCAHSRFERRMALSQAQALRELADVAGIQVHHLSETPSVPGSAVHETGTARMGRDPETSVLDPDNQCWAARGLYVTDSSSFPSQGSQNPTLTVMALTARACEHALQRGGESLSVPERALTPEMA</sequence>
<evidence type="ECO:0000259" key="7">
    <source>
        <dbReference type="Pfam" id="PF05199"/>
    </source>
</evidence>
<evidence type="ECO:0000313" key="8">
    <source>
        <dbReference type="EMBL" id="RAK51009.1"/>
    </source>
</evidence>
<comment type="similarity">
    <text evidence="2">Belongs to the GMC oxidoreductase family.</text>
</comment>
<comment type="cofactor">
    <cofactor evidence="1">
        <name>FAD</name>
        <dbReference type="ChEBI" id="CHEBI:57692"/>
    </cofactor>
</comment>
<dbReference type="InterPro" id="IPR036188">
    <property type="entry name" value="FAD/NAD-bd_sf"/>
</dbReference>
<proteinExistence type="inferred from homology"/>
<keyword evidence="3" id="KW-0285">Flavoprotein</keyword>
<dbReference type="SUPFAM" id="SSF51905">
    <property type="entry name" value="FAD/NAD(P)-binding domain"/>
    <property type="match status" value="1"/>
</dbReference>
<dbReference type="InterPro" id="IPR007867">
    <property type="entry name" value="GMC_OxRtase_C"/>
</dbReference>
<dbReference type="Pfam" id="PF13450">
    <property type="entry name" value="NAD_binding_8"/>
    <property type="match status" value="1"/>
</dbReference>
<dbReference type="AlphaFoldDB" id="A0A328A922"/>
<evidence type="ECO:0000256" key="2">
    <source>
        <dbReference type="ARBA" id="ARBA00010790"/>
    </source>
</evidence>
<reference evidence="9" key="1">
    <citation type="submission" date="2018-05" db="EMBL/GenBank/DDBJ databases">
        <authorList>
            <person name="Li X."/>
        </authorList>
    </citation>
    <scope>NUCLEOTIDE SEQUENCE [LARGE SCALE GENOMIC DNA]</scope>
    <source>
        <strain evidence="9">YIM 73061</strain>
    </source>
</reference>
<dbReference type="GO" id="GO:0016614">
    <property type="term" value="F:oxidoreductase activity, acting on CH-OH group of donors"/>
    <property type="evidence" value="ECO:0007669"/>
    <property type="project" value="InterPro"/>
</dbReference>
<keyword evidence="4" id="KW-0274">FAD</keyword>
<evidence type="ECO:0000256" key="5">
    <source>
        <dbReference type="ARBA" id="ARBA00023002"/>
    </source>
</evidence>
<dbReference type="Pfam" id="PF05199">
    <property type="entry name" value="GMC_oxred_C"/>
    <property type="match status" value="1"/>
</dbReference>
<dbReference type="OrthoDB" id="9798604at2"/>
<evidence type="ECO:0000256" key="6">
    <source>
        <dbReference type="SAM" id="MobiDB-lite"/>
    </source>
</evidence>
<protein>
    <submittedName>
        <fullName evidence="8">GMC family oxidoreductase</fullName>
    </submittedName>
</protein>
<evidence type="ECO:0000313" key="9">
    <source>
        <dbReference type="Proteomes" id="UP000249725"/>
    </source>
</evidence>
<dbReference type="InterPro" id="IPR051473">
    <property type="entry name" value="P2Ox-like"/>
</dbReference>
<evidence type="ECO:0000256" key="1">
    <source>
        <dbReference type="ARBA" id="ARBA00001974"/>
    </source>
</evidence>
<dbReference type="RefSeq" id="WP_111516319.1">
    <property type="nucleotide sequence ID" value="NZ_QFYR01000005.1"/>
</dbReference>
<comment type="caution">
    <text evidence="8">The sequence shown here is derived from an EMBL/GenBank/DDBJ whole genome shotgun (WGS) entry which is preliminary data.</text>
</comment>
<evidence type="ECO:0000256" key="4">
    <source>
        <dbReference type="ARBA" id="ARBA00022827"/>
    </source>
</evidence>
<dbReference type="Proteomes" id="UP000249725">
    <property type="component" value="Unassembled WGS sequence"/>
</dbReference>
<organism evidence="8 9">
    <name type="scientific">Phenylobacterium deserti</name>
    <dbReference type="NCBI Taxonomy" id="1914756"/>
    <lineage>
        <taxon>Bacteria</taxon>
        <taxon>Pseudomonadati</taxon>
        <taxon>Pseudomonadota</taxon>
        <taxon>Alphaproteobacteria</taxon>
        <taxon>Caulobacterales</taxon>
        <taxon>Caulobacteraceae</taxon>
        <taxon>Phenylobacterium</taxon>
    </lineage>
</organism>
<gene>
    <name evidence="8" type="ORF">DJ018_17800</name>
</gene>
<dbReference type="PANTHER" id="PTHR42784:SF1">
    <property type="entry name" value="PYRANOSE 2-OXIDASE"/>
    <property type="match status" value="1"/>
</dbReference>
<accession>A0A328A922</accession>
<dbReference type="PANTHER" id="PTHR42784">
    <property type="entry name" value="PYRANOSE 2-OXIDASE"/>
    <property type="match status" value="1"/>
</dbReference>
<feature type="region of interest" description="Disordered" evidence="6">
    <location>
        <begin position="456"/>
        <end position="480"/>
    </location>
</feature>
<keyword evidence="9" id="KW-1185">Reference proteome</keyword>
<dbReference type="SUPFAM" id="SSF54373">
    <property type="entry name" value="FAD-linked reductases, C-terminal domain"/>
    <property type="match status" value="1"/>
</dbReference>
<dbReference type="EMBL" id="QFYR01000005">
    <property type="protein sequence ID" value="RAK51009.1"/>
    <property type="molecule type" value="Genomic_DNA"/>
</dbReference>